<dbReference type="Proteomes" id="UP000465622">
    <property type="component" value="Chromosome"/>
</dbReference>
<evidence type="ECO:0000313" key="2">
    <source>
        <dbReference type="EMBL" id="BBX32150.1"/>
    </source>
</evidence>
<protein>
    <recommendedName>
        <fullName evidence="1">DUF1828 domain-containing protein</fullName>
    </recommendedName>
</protein>
<evidence type="ECO:0000313" key="3">
    <source>
        <dbReference type="Proteomes" id="UP000465622"/>
    </source>
</evidence>
<accession>A0ABM7HNQ5</accession>
<feature type="domain" description="DUF1828" evidence="1">
    <location>
        <begin position="38"/>
        <end position="123"/>
    </location>
</feature>
<dbReference type="InterPro" id="IPR014960">
    <property type="entry name" value="DUF1828"/>
</dbReference>
<organism evidence="2 3">
    <name type="scientific">Mycolicibacterium mageritense</name>
    <name type="common">Mycobacterium mageritense</name>
    <dbReference type="NCBI Taxonomy" id="53462"/>
    <lineage>
        <taxon>Bacteria</taxon>
        <taxon>Bacillati</taxon>
        <taxon>Actinomycetota</taxon>
        <taxon>Actinomycetes</taxon>
        <taxon>Mycobacteriales</taxon>
        <taxon>Mycobacteriaceae</taxon>
        <taxon>Mycolicibacterium</taxon>
    </lineage>
</organism>
<gene>
    <name evidence="2" type="ORF">MMAGJ_14320</name>
</gene>
<proteinExistence type="predicted"/>
<reference evidence="2 3" key="1">
    <citation type="journal article" date="2019" name="Emerg. Microbes Infect.">
        <title>Comprehensive subspecies identification of 175 nontuberculous mycobacteria species based on 7547 genomic profiles.</title>
        <authorList>
            <person name="Matsumoto Y."/>
            <person name="Kinjo T."/>
            <person name="Motooka D."/>
            <person name="Nabeya D."/>
            <person name="Jung N."/>
            <person name="Uechi K."/>
            <person name="Horii T."/>
            <person name="Iida T."/>
            <person name="Fujita J."/>
            <person name="Nakamura S."/>
        </authorList>
    </citation>
    <scope>NUCLEOTIDE SEQUENCE [LARGE SCALE GENOMIC DNA]</scope>
    <source>
        <strain evidence="2 3">JCM 12375</strain>
    </source>
</reference>
<dbReference type="EMBL" id="AP022567">
    <property type="protein sequence ID" value="BBX32150.1"/>
    <property type="molecule type" value="Genomic_DNA"/>
</dbReference>
<name>A0ABM7HNQ5_MYCME</name>
<dbReference type="Pfam" id="PF08861">
    <property type="entry name" value="DUF1828"/>
    <property type="match status" value="1"/>
</dbReference>
<dbReference type="RefSeq" id="WP_036433404.1">
    <property type="nucleotide sequence ID" value="NZ_AP022567.1"/>
</dbReference>
<sequence>MTANCMDFATALQVLRGDISCRLSHDESTLIVTTGRFFSDGDAVELLVRPSDDGARVIISDGGLASARLDLSGPGLGSTRAKSLWKDILAEFGVREAGSRVFVQATHETAAAGISILADACIALDSIHLLTAGERRTFADKVRSWLKEEAGYTVKRTSVVDKYGSPQTVTAVVDSPRGEVIIQGASGRKLSDLRSSLEHAFWVMGGLGENDHPLGNRLTLLESVPGRNSSEDTLRSLVRRISESSYVGSFEGQLSVQRFLGASELPGTRDFVFESLGQLSGVFIGGSRANDAGDPEAIEPPHAGK</sequence>
<keyword evidence="3" id="KW-1185">Reference proteome</keyword>
<evidence type="ECO:0000259" key="1">
    <source>
        <dbReference type="Pfam" id="PF08861"/>
    </source>
</evidence>